<dbReference type="RefSeq" id="XP_001582456.1">
    <property type="nucleotide sequence ID" value="XM_001582406.1"/>
</dbReference>
<evidence type="ECO:0000313" key="3">
    <source>
        <dbReference type="Proteomes" id="UP000001542"/>
    </source>
</evidence>
<protein>
    <submittedName>
        <fullName evidence="2">Uncharacterized protein</fullName>
    </submittedName>
</protein>
<keyword evidence="3" id="KW-1185">Reference proteome</keyword>
<reference evidence="2" key="1">
    <citation type="submission" date="2006-10" db="EMBL/GenBank/DDBJ databases">
        <authorList>
            <person name="Amadeo P."/>
            <person name="Zhao Q."/>
            <person name="Wortman J."/>
            <person name="Fraser-Liggett C."/>
            <person name="Carlton J."/>
        </authorList>
    </citation>
    <scope>NUCLEOTIDE SEQUENCE</scope>
    <source>
        <strain evidence="2">G3</strain>
    </source>
</reference>
<feature type="transmembrane region" description="Helical" evidence="1">
    <location>
        <begin position="478"/>
        <end position="498"/>
    </location>
</feature>
<name>A2DDU4_TRIV3</name>
<sequence>MNQPSHTNHLQLIELYPKDVTSPEDEELYGFNSKVSNSKFQNSSLLEENGIKELQSKAPLNSNSNAMLYYDYNVFLDTNLQLHSSINESQKVFALSDVNAIFEQTKDPERSVIIINKIIQNLKSMNMILETECAEYLMSKYYPFIEGYKYFGTEYHLTCLQLVLNVLNNFSFHEYKYQSYSFRLTLYFLMKLRSQSPDNFIVFREFAFLYSHILPYMIEDLFRKVTLEFALTFCPSSPLFDLAVNLVKNCHIHNFDELEFTKLLLKLDNPLSQGIFNLLEYSLASNCANSHIELVKFLLYIACTKPIWSRTAIDLLMKCHLEIDDDSRKFVKIFIRRAFQWTAISSKKKDHATRRIIVMELMQKLRNFISFHNIVDKYASTLLMSESKDFYLEIKYVFPEISGSFDQAFLDELSILELCPDYNSLIIKPKKHLTLEQSRNLILRNEKDLTSNESDIRFFDPYDEGSFGSLFHNNSPGFSVPLFYITISILIILVFVSLTN</sequence>
<dbReference type="EMBL" id="DS113190">
    <property type="protein sequence ID" value="EAY21470.1"/>
    <property type="molecule type" value="Genomic_DNA"/>
</dbReference>
<keyword evidence="1" id="KW-0812">Transmembrane</keyword>
<dbReference type="VEuPathDB" id="TrichDB:TVAGG3_0999600"/>
<dbReference type="VEuPathDB" id="TrichDB:TVAG_199090"/>
<proteinExistence type="predicted"/>
<dbReference type="AlphaFoldDB" id="A2DDU4"/>
<reference evidence="2" key="2">
    <citation type="journal article" date="2007" name="Science">
        <title>Draft genome sequence of the sexually transmitted pathogen Trichomonas vaginalis.</title>
        <authorList>
            <person name="Carlton J.M."/>
            <person name="Hirt R.P."/>
            <person name="Silva J.C."/>
            <person name="Delcher A.L."/>
            <person name="Schatz M."/>
            <person name="Zhao Q."/>
            <person name="Wortman J.R."/>
            <person name="Bidwell S.L."/>
            <person name="Alsmark U.C.M."/>
            <person name="Besteiro S."/>
            <person name="Sicheritz-Ponten T."/>
            <person name="Noel C.J."/>
            <person name="Dacks J.B."/>
            <person name="Foster P.G."/>
            <person name="Simillion C."/>
            <person name="Van de Peer Y."/>
            <person name="Miranda-Saavedra D."/>
            <person name="Barton G.J."/>
            <person name="Westrop G.D."/>
            <person name="Mueller S."/>
            <person name="Dessi D."/>
            <person name="Fiori P.L."/>
            <person name="Ren Q."/>
            <person name="Paulsen I."/>
            <person name="Zhang H."/>
            <person name="Bastida-Corcuera F.D."/>
            <person name="Simoes-Barbosa A."/>
            <person name="Brown M.T."/>
            <person name="Hayes R.D."/>
            <person name="Mukherjee M."/>
            <person name="Okumura C.Y."/>
            <person name="Schneider R."/>
            <person name="Smith A.J."/>
            <person name="Vanacova S."/>
            <person name="Villalvazo M."/>
            <person name="Haas B.J."/>
            <person name="Pertea M."/>
            <person name="Feldblyum T.V."/>
            <person name="Utterback T.R."/>
            <person name="Shu C.L."/>
            <person name="Osoegawa K."/>
            <person name="de Jong P.J."/>
            <person name="Hrdy I."/>
            <person name="Horvathova L."/>
            <person name="Zubacova Z."/>
            <person name="Dolezal P."/>
            <person name="Malik S.B."/>
            <person name="Logsdon J.M. Jr."/>
            <person name="Henze K."/>
            <person name="Gupta A."/>
            <person name="Wang C.C."/>
            <person name="Dunne R.L."/>
            <person name="Upcroft J.A."/>
            <person name="Upcroft P."/>
            <person name="White O."/>
            <person name="Salzberg S.L."/>
            <person name="Tang P."/>
            <person name="Chiu C.-H."/>
            <person name="Lee Y.-S."/>
            <person name="Embley T.M."/>
            <person name="Coombs G.H."/>
            <person name="Mottram J.C."/>
            <person name="Tachezy J."/>
            <person name="Fraser-Liggett C.M."/>
            <person name="Johnson P.J."/>
        </authorList>
    </citation>
    <scope>NUCLEOTIDE SEQUENCE [LARGE SCALE GENOMIC DNA]</scope>
    <source>
        <strain evidence="2">G3</strain>
    </source>
</reference>
<dbReference type="InParanoid" id="A2DDU4"/>
<keyword evidence="1" id="KW-0472">Membrane</keyword>
<evidence type="ECO:0000256" key="1">
    <source>
        <dbReference type="SAM" id="Phobius"/>
    </source>
</evidence>
<accession>A2DDU4</accession>
<keyword evidence="1" id="KW-1133">Transmembrane helix</keyword>
<organism evidence="2 3">
    <name type="scientific">Trichomonas vaginalis (strain ATCC PRA-98 / G3)</name>
    <dbReference type="NCBI Taxonomy" id="412133"/>
    <lineage>
        <taxon>Eukaryota</taxon>
        <taxon>Metamonada</taxon>
        <taxon>Parabasalia</taxon>
        <taxon>Trichomonadida</taxon>
        <taxon>Trichomonadidae</taxon>
        <taxon>Trichomonas</taxon>
    </lineage>
</organism>
<gene>
    <name evidence="2" type="ORF">TVAG_199090</name>
</gene>
<dbReference type="Proteomes" id="UP000001542">
    <property type="component" value="Unassembled WGS sequence"/>
</dbReference>
<dbReference type="KEGG" id="tva:5467018"/>
<evidence type="ECO:0000313" key="2">
    <source>
        <dbReference type="EMBL" id="EAY21470.1"/>
    </source>
</evidence>